<dbReference type="Pfam" id="PF08282">
    <property type="entry name" value="Hydrolase_3"/>
    <property type="match status" value="1"/>
</dbReference>
<comment type="similarity">
    <text evidence="2 7">Belongs to the KdsC family.</text>
</comment>
<comment type="function">
    <text evidence="7">Catalyzes the hydrolysis of 3-deoxy-D-manno-octulosonate 8-phosphate (KDO 8-P) to 3-deoxy-D-manno-octulosonate (KDO) and inorganic phosphate.</text>
</comment>
<name>A0ABS1E4W7_9GAMM</name>
<organism evidence="8 9">
    <name type="scientific">Halorhodospira neutriphila</name>
    <dbReference type="NCBI Taxonomy" id="168379"/>
    <lineage>
        <taxon>Bacteria</taxon>
        <taxon>Pseudomonadati</taxon>
        <taxon>Pseudomonadota</taxon>
        <taxon>Gammaproteobacteria</taxon>
        <taxon>Chromatiales</taxon>
        <taxon>Ectothiorhodospiraceae</taxon>
        <taxon>Halorhodospira</taxon>
    </lineage>
</organism>
<evidence type="ECO:0000313" key="8">
    <source>
        <dbReference type="EMBL" id="MBK1726545.1"/>
    </source>
</evidence>
<dbReference type="InterPro" id="IPR050793">
    <property type="entry name" value="CMP-NeuNAc_synthase"/>
</dbReference>
<keyword evidence="5 7" id="KW-0378">Hydrolase</keyword>
<proteinExistence type="inferred from homology"/>
<dbReference type="RefSeq" id="WP_200257816.1">
    <property type="nucleotide sequence ID" value="NZ_NRSH01000049.1"/>
</dbReference>
<comment type="subunit">
    <text evidence="3 7">Homotetramer.</text>
</comment>
<evidence type="ECO:0000256" key="7">
    <source>
        <dbReference type="PIRNR" id="PIRNR006118"/>
    </source>
</evidence>
<evidence type="ECO:0000256" key="6">
    <source>
        <dbReference type="ARBA" id="ARBA00022842"/>
    </source>
</evidence>
<dbReference type="SFLD" id="SFLDS00003">
    <property type="entry name" value="Haloacid_Dehalogenase"/>
    <property type="match status" value="1"/>
</dbReference>
<comment type="cofactor">
    <cofactor evidence="1 7">
        <name>Mg(2+)</name>
        <dbReference type="ChEBI" id="CHEBI:18420"/>
    </cofactor>
</comment>
<dbReference type="EMBL" id="NRSH01000049">
    <property type="protein sequence ID" value="MBK1726545.1"/>
    <property type="molecule type" value="Genomic_DNA"/>
</dbReference>
<comment type="caution">
    <text evidence="8">The sequence shown here is derived from an EMBL/GenBank/DDBJ whole genome shotgun (WGS) entry which is preliminary data.</text>
</comment>
<sequence length="186" mass="19063">MSGADAPLPPYCARPGAAVLERAAAVRAALFDIDGVLTDGTVYVSAGGEGLQAFHIHDGKGMRMLLEAGLEVAWITARGGGAVQARAEELGVRHLIQGRTDKARALAELSERLGVAPQACAYTGDDLIDLEAIRRAGLGVAVADAHPGVIAGADWVTERPGGRGAAREVSELLLLAQDRLPPAGGG</sequence>
<dbReference type="PANTHER" id="PTHR21485">
    <property type="entry name" value="HAD SUPERFAMILY MEMBERS CMAS AND KDSC"/>
    <property type="match status" value="1"/>
</dbReference>
<gene>
    <name evidence="8" type="ORF">CKO13_05810</name>
</gene>
<evidence type="ECO:0000256" key="5">
    <source>
        <dbReference type="ARBA" id="ARBA00022801"/>
    </source>
</evidence>
<dbReference type="InterPro" id="IPR023214">
    <property type="entry name" value="HAD_sf"/>
</dbReference>
<dbReference type="SUPFAM" id="SSF56784">
    <property type="entry name" value="HAD-like"/>
    <property type="match status" value="1"/>
</dbReference>
<keyword evidence="7" id="KW-0448">Lipopolysaccharide biosynthesis</keyword>
<dbReference type="PANTHER" id="PTHR21485:SF3">
    <property type="entry name" value="N-ACYLNEURAMINATE CYTIDYLYLTRANSFERASE"/>
    <property type="match status" value="1"/>
</dbReference>
<comment type="catalytic activity">
    <reaction evidence="7">
        <text>3-deoxy-alpha-D-manno-2-octulosonate-8-phosphate + H2O = 3-deoxy-alpha-D-manno-oct-2-ulosonate + phosphate</text>
        <dbReference type="Rhea" id="RHEA:11500"/>
        <dbReference type="ChEBI" id="CHEBI:15377"/>
        <dbReference type="ChEBI" id="CHEBI:43474"/>
        <dbReference type="ChEBI" id="CHEBI:85985"/>
        <dbReference type="ChEBI" id="CHEBI:85986"/>
        <dbReference type="EC" id="3.1.3.45"/>
    </reaction>
</comment>
<dbReference type="PIRSF" id="PIRSF006118">
    <property type="entry name" value="KDO8-P_Ptase"/>
    <property type="match status" value="1"/>
</dbReference>
<keyword evidence="6 7" id="KW-0460">Magnesium</keyword>
<dbReference type="Proteomes" id="UP000738126">
    <property type="component" value="Unassembled WGS sequence"/>
</dbReference>
<evidence type="ECO:0000256" key="4">
    <source>
        <dbReference type="ARBA" id="ARBA00022723"/>
    </source>
</evidence>
<dbReference type="InterPro" id="IPR010023">
    <property type="entry name" value="KdsC_fam"/>
</dbReference>
<keyword evidence="4 7" id="KW-0479">Metal-binding</keyword>
<dbReference type="CDD" id="cd01630">
    <property type="entry name" value="HAD_KDO-like"/>
    <property type="match status" value="1"/>
</dbReference>
<dbReference type="Gene3D" id="3.40.50.1000">
    <property type="entry name" value="HAD superfamily/HAD-like"/>
    <property type="match status" value="1"/>
</dbReference>
<reference evidence="8 9" key="1">
    <citation type="journal article" date="2020" name="Microorganisms">
        <title>Osmotic Adaptation and Compatible Solute Biosynthesis of Phototrophic Bacteria as Revealed from Genome Analyses.</title>
        <authorList>
            <person name="Imhoff J.F."/>
            <person name="Rahn T."/>
            <person name="Kunzel S."/>
            <person name="Keller A."/>
            <person name="Neulinger S.C."/>
        </authorList>
    </citation>
    <scope>NUCLEOTIDE SEQUENCE [LARGE SCALE GENOMIC DNA]</scope>
    <source>
        <strain evidence="8 9">DSM 15116</strain>
    </source>
</reference>
<dbReference type="SFLD" id="SFLDG01136">
    <property type="entry name" value="C1.6:_Phosphoserine_Phosphatas"/>
    <property type="match status" value="1"/>
</dbReference>
<keyword evidence="9" id="KW-1185">Reference proteome</keyword>
<evidence type="ECO:0000256" key="3">
    <source>
        <dbReference type="ARBA" id="ARBA00011881"/>
    </source>
</evidence>
<dbReference type="NCBIfam" id="TIGR01670">
    <property type="entry name" value="KdsC-phosphatas"/>
    <property type="match status" value="1"/>
</dbReference>
<protein>
    <recommendedName>
        <fullName evidence="7">3-deoxy-D-manno-octulosonate 8-phosphate phosphatase KdsC</fullName>
        <ecNumber evidence="7">3.1.3.45</ecNumber>
    </recommendedName>
    <alternativeName>
        <fullName evidence="7">KDO 8-P phosphatase</fullName>
    </alternativeName>
</protein>
<dbReference type="EC" id="3.1.3.45" evidence="7"/>
<evidence type="ECO:0000256" key="1">
    <source>
        <dbReference type="ARBA" id="ARBA00001946"/>
    </source>
</evidence>
<dbReference type="SFLD" id="SFLDG01138">
    <property type="entry name" value="C1.6.2:_Deoxy-d-mannose-octulo"/>
    <property type="match status" value="1"/>
</dbReference>
<evidence type="ECO:0000313" key="9">
    <source>
        <dbReference type="Proteomes" id="UP000738126"/>
    </source>
</evidence>
<accession>A0ABS1E4W7</accession>
<dbReference type="InterPro" id="IPR036412">
    <property type="entry name" value="HAD-like_sf"/>
</dbReference>
<evidence type="ECO:0000256" key="2">
    <source>
        <dbReference type="ARBA" id="ARBA00005893"/>
    </source>
</evidence>